<dbReference type="GO" id="GO:0004315">
    <property type="term" value="F:3-oxoacyl-[acyl-carrier-protein] synthase activity"/>
    <property type="evidence" value="ECO:0007669"/>
    <property type="project" value="InterPro"/>
</dbReference>
<accession>Q1D6B7</accession>
<gene>
    <name evidence="9" type="ordered locus">MXAN_3619</name>
</gene>
<evidence type="ECO:0000256" key="1">
    <source>
        <dbReference type="ARBA" id="ARBA00022450"/>
    </source>
</evidence>
<dbReference type="InterPro" id="IPR036736">
    <property type="entry name" value="ACP-like_sf"/>
</dbReference>
<dbReference type="InterPro" id="IPR013968">
    <property type="entry name" value="PKS_KR"/>
</dbReference>
<dbReference type="InterPro" id="IPR009081">
    <property type="entry name" value="PP-bd_ACP"/>
</dbReference>
<dbReference type="SUPFAM" id="SSF52151">
    <property type="entry name" value="FabD/lysophospholipase-like"/>
    <property type="match status" value="1"/>
</dbReference>
<evidence type="ECO:0000256" key="2">
    <source>
        <dbReference type="ARBA" id="ARBA00022553"/>
    </source>
</evidence>
<keyword evidence="1" id="KW-0596">Phosphopantetheine</keyword>
<dbReference type="SMART" id="SM00822">
    <property type="entry name" value="PKS_KR"/>
    <property type="match status" value="1"/>
</dbReference>
<evidence type="ECO:0000313" key="10">
    <source>
        <dbReference type="Proteomes" id="UP000002402"/>
    </source>
</evidence>
<dbReference type="InterPro" id="IPR049490">
    <property type="entry name" value="C883_1060-like_KR_N"/>
</dbReference>
<dbReference type="GO" id="GO:0031177">
    <property type="term" value="F:phosphopantetheine binding"/>
    <property type="evidence" value="ECO:0007669"/>
    <property type="project" value="InterPro"/>
</dbReference>
<dbReference type="InterPro" id="IPR018201">
    <property type="entry name" value="Ketoacyl_synth_AS"/>
</dbReference>
<evidence type="ECO:0000256" key="3">
    <source>
        <dbReference type="ARBA" id="ARBA00022679"/>
    </source>
</evidence>
<dbReference type="STRING" id="246197.MXAN_3619"/>
<keyword evidence="2" id="KW-0597">Phosphoprotein</keyword>
<dbReference type="Gene3D" id="3.30.70.250">
    <property type="entry name" value="Malonyl-CoA ACP transacylase, ACP-binding"/>
    <property type="match status" value="1"/>
</dbReference>
<dbReference type="PANTHER" id="PTHR43775">
    <property type="entry name" value="FATTY ACID SYNTHASE"/>
    <property type="match status" value="1"/>
</dbReference>
<name>Q1D6B7_MYXXD</name>
<dbReference type="SMART" id="SM00823">
    <property type="entry name" value="PKS_PP"/>
    <property type="match status" value="1"/>
</dbReference>
<dbReference type="Gene3D" id="1.10.1200.10">
    <property type="entry name" value="ACP-like"/>
    <property type="match status" value="1"/>
</dbReference>
<dbReference type="GO" id="GO:0044550">
    <property type="term" value="P:secondary metabolite biosynthetic process"/>
    <property type="evidence" value="ECO:0007669"/>
    <property type="project" value="UniProtKB-ARBA"/>
</dbReference>
<dbReference type="InterPro" id="IPR016039">
    <property type="entry name" value="Thiolase-like"/>
</dbReference>
<dbReference type="PROSITE" id="PS00012">
    <property type="entry name" value="PHOSPHOPANTETHEINE"/>
    <property type="match status" value="1"/>
</dbReference>
<dbReference type="InterPro" id="IPR020806">
    <property type="entry name" value="PKS_PP-bd"/>
</dbReference>
<evidence type="ECO:0000313" key="9">
    <source>
        <dbReference type="EMBL" id="ABF90761.1"/>
    </source>
</evidence>
<evidence type="ECO:0000256" key="4">
    <source>
        <dbReference type="ARBA" id="ARBA00022832"/>
    </source>
</evidence>
<reference evidence="9 10" key="1">
    <citation type="journal article" date="2006" name="Proc. Natl. Acad. Sci. U.S.A.">
        <title>Evolution of sensory complexity recorded in a myxobacterial genome.</title>
        <authorList>
            <person name="Goldman B.S."/>
            <person name="Nierman W.C."/>
            <person name="Kaiser D."/>
            <person name="Slater S.C."/>
            <person name="Durkin A.S."/>
            <person name="Eisen J.A."/>
            <person name="Ronning C.M."/>
            <person name="Barbazuk W.B."/>
            <person name="Blanchard M."/>
            <person name="Field C."/>
            <person name="Halling C."/>
            <person name="Hinkle G."/>
            <person name="Iartchuk O."/>
            <person name="Kim H.S."/>
            <person name="Mackenzie C."/>
            <person name="Madupu R."/>
            <person name="Miller N."/>
            <person name="Shvartsbeyn A."/>
            <person name="Sullivan S.A."/>
            <person name="Vaudin M."/>
            <person name="Wiegand R."/>
            <person name="Kaplan H.B."/>
        </authorList>
    </citation>
    <scope>NUCLEOTIDE SEQUENCE [LARGE SCALE GENOMIC DNA]</scope>
    <source>
        <strain evidence="10">DK1622</strain>
    </source>
</reference>
<dbReference type="OrthoDB" id="7617297at2"/>
<keyword evidence="5" id="KW-0443">Lipid metabolism</keyword>
<dbReference type="InterPro" id="IPR006162">
    <property type="entry name" value="Ppantetheine_attach_site"/>
</dbReference>
<keyword evidence="3" id="KW-0808">Transferase</keyword>
<evidence type="ECO:0000259" key="7">
    <source>
        <dbReference type="PROSITE" id="PS50075"/>
    </source>
</evidence>
<keyword evidence="4" id="KW-0276">Fatty acid metabolism</keyword>
<dbReference type="GO" id="GO:0004312">
    <property type="term" value="F:fatty acid synthase activity"/>
    <property type="evidence" value="ECO:0007669"/>
    <property type="project" value="TreeGrafter"/>
</dbReference>
<dbReference type="HOGENOM" id="CLU_000022_35_4_7"/>
<protein>
    <submittedName>
        <fullName evidence="9">Polyketide synthase type I</fullName>
    </submittedName>
</protein>
<dbReference type="PROSITE" id="PS00606">
    <property type="entry name" value="KS3_1"/>
    <property type="match status" value="1"/>
</dbReference>
<dbReference type="Pfam" id="PF00550">
    <property type="entry name" value="PP-binding"/>
    <property type="match status" value="1"/>
</dbReference>
<dbReference type="Proteomes" id="UP000002402">
    <property type="component" value="Chromosome"/>
</dbReference>
<dbReference type="SUPFAM" id="SSF51735">
    <property type="entry name" value="NAD(P)-binding Rossmann-fold domains"/>
    <property type="match status" value="2"/>
</dbReference>
<dbReference type="Gene3D" id="3.40.47.10">
    <property type="match status" value="1"/>
</dbReference>
<dbReference type="InterPro" id="IPR016035">
    <property type="entry name" value="Acyl_Trfase/lysoPLipase"/>
</dbReference>
<dbReference type="InterPro" id="IPR036291">
    <property type="entry name" value="NAD(P)-bd_dom_sf"/>
</dbReference>
<dbReference type="EnsemblBacteria" id="ABF90761">
    <property type="protein sequence ID" value="ABF90761"/>
    <property type="gene ID" value="MXAN_3619"/>
</dbReference>
<dbReference type="CDD" id="cd00833">
    <property type="entry name" value="PKS"/>
    <property type="match status" value="1"/>
</dbReference>
<dbReference type="Pfam" id="PF00698">
    <property type="entry name" value="Acyl_transf_1"/>
    <property type="match status" value="1"/>
</dbReference>
<feature type="domain" description="Ketosynthase family 3 (KS3)" evidence="8">
    <location>
        <begin position="54"/>
        <end position="481"/>
    </location>
</feature>
<dbReference type="Pfam" id="PF02801">
    <property type="entry name" value="Ketoacyl-synt_C"/>
    <property type="match status" value="1"/>
</dbReference>
<evidence type="ECO:0000259" key="8">
    <source>
        <dbReference type="PROSITE" id="PS52004"/>
    </source>
</evidence>
<dbReference type="PROSITE" id="PS50075">
    <property type="entry name" value="CARRIER"/>
    <property type="match status" value="1"/>
</dbReference>
<proteinExistence type="predicted"/>
<dbReference type="KEGG" id="mxa:MXAN_3619"/>
<evidence type="ECO:0000256" key="6">
    <source>
        <dbReference type="ARBA" id="ARBA00023268"/>
    </source>
</evidence>
<dbReference type="SUPFAM" id="SSF55048">
    <property type="entry name" value="Probable ACP-binding domain of malonyl-CoA ACP transacylase"/>
    <property type="match status" value="1"/>
</dbReference>
<dbReference type="InterPro" id="IPR014031">
    <property type="entry name" value="Ketoacyl_synth_C"/>
</dbReference>
<dbReference type="InterPro" id="IPR016036">
    <property type="entry name" value="Malonyl_transacylase_ACP-bd"/>
</dbReference>
<dbReference type="SUPFAM" id="SSF53901">
    <property type="entry name" value="Thiolase-like"/>
    <property type="match status" value="1"/>
</dbReference>
<organism evidence="9 10">
    <name type="scientific">Myxococcus xanthus (strain DK1622)</name>
    <dbReference type="NCBI Taxonomy" id="246197"/>
    <lineage>
        <taxon>Bacteria</taxon>
        <taxon>Pseudomonadati</taxon>
        <taxon>Myxococcota</taxon>
        <taxon>Myxococcia</taxon>
        <taxon>Myxococcales</taxon>
        <taxon>Cystobacterineae</taxon>
        <taxon>Myxococcaceae</taxon>
        <taxon>Myxococcus</taxon>
    </lineage>
</organism>
<dbReference type="InterPro" id="IPR057326">
    <property type="entry name" value="KR_dom"/>
</dbReference>
<dbReference type="Gene3D" id="3.30.70.3290">
    <property type="match status" value="1"/>
</dbReference>
<dbReference type="InterPro" id="IPR014043">
    <property type="entry name" value="Acyl_transferase_dom"/>
</dbReference>
<dbReference type="Pfam" id="PF00109">
    <property type="entry name" value="ketoacyl-synt"/>
    <property type="match status" value="1"/>
</dbReference>
<feature type="domain" description="Carrier" evidence="7">
    <location>
        <begin position="1470"/>
        <end position="1545"/>
    </location>
</feature>
<dbReference type="Pfam" id="PF21394">
    <property type="entry name" value="Beta-ketacyl_N"/>
    <property type="match status" value="1"/>
</dbReference>
<keyword evidence="6" id="KW-0511">Multifunctional enzyme</keyword>
<keyword evidence="10" id="KW-1185">Reference proteome</keyword>
<dbReference type="InterPro" id="IPR014030">
    <property type="entry name" value="Ketoacyl_synth_N"/>
</dbReference>
<dbReference type="InterPro" id="IPR020841">
    <property type="entry name" value="PKS_Beta-ketoAc_synthase_dom"/>
</dbReference>
<dbReference type="eggNOG" id="COG1020">
    <property type="taxonomic scope" value="Bacteria"/>
</dbReference>
<dbReference type="Gene3D" id="3.40.50.720">
    <property type="entry name" value="NAD(P)-binding Rossmann-like Domain"/>
    <property type="match status" value="1"/>
</dbReference>
<dbReference type="eggNOG" id="COG3321">
    <property type="taxonomic scope" value="Bacteria"/>
</dbReference>
<dbReference type="Pfam" id="PF08659">
    <property type="entry name" value="KR"/>
    <property type="match status" value="1"/>
</dbReference>
<dbReference type="SMART" id="SM00827">
    <property type="entry name" value="PKS_AT"/>
    <property type="match status" value="1"/>
</dbReference>
<dbReference type="FunFam" id="1.10.1200.10:FF:000016">
    <property type="entry name" value="Non-ribosomal peptide synthase"/>
    <property type="match status" value="1"/>
</dbReference>
<dbReference type="Gene3D" id="3.40.366.10">
    <property type="entry name" value="Malonyl-Coenzyme A Acyl Carrier Protein, domain 2"/>
    <property type="match status" value="1"/>
</dbReference>
<dbReference type="InterPro" id="IPR050091">
    <property type="entry name" value="PKS_NRPS_Biosynth_Enz"/>
</dbReference>
<dbReference type="SUPFAM" id="SSF47336">
    <property type="entry name" value="ACP-like"/>
    <property type="match status" value="1"/>
</dbReference>
<evidence type="ECO:0000256" key="5">
    <source>
        <dbReference type="ARBA" id="ARBA00023098"/>
    </source>
</evidence>
<dbReference type="PROSITE" id="PS52004">
    <property type="entry name" value="KS3_2"/>
    <property type="match status" value="1"/>
</dbReference>
<dbReference type="InterPro" id="IPR001227">
    <property type="entry name" value="Ac_transferase_dom_sf"/>
</dbReference>
<dbReference type="SMART" id="SM00825">
    <property type="entry name" value="PKS_KS"/>
    <property type="match status" value="1"/>
</dbReference>
<dbReference type="EMBL" id="CP000113">
    <property type="protein sequence ID" value="ABF90761.1"/>
    <property type="molecule type" value="Genomic_DNA"/>
</dbReference>
<dbReference type="Pfam" id="PF22621">
    <property type="entry name" value="CurL-like_PKS_C"/>
    <property type="match status" value="1"/>
</dbReference>
<dbReference type="PANTHER" id="PTHR43775:SF51">
    <property type="entry name" value="INACTIVE PHENOLPHTHIOCEROL SYNTHESIS POLYKETIDE SYNTHASE TYPE I PKS1-RELATED"/>
    <property type="match status" value="1"/>
</dbReference>
<dbReference type="CDD" id="cd08953">
    <property type="entry name" value="KR_2_SDR_x"/>
    <property type="match status" value="1"/>
</dbReference>
<dbReference type="FunFam" id="3.40.47.10:FF:000042">
    <property type="entry name" value="Polyketide synthase Pks13"/>
    <property type="match status" value="1"/>
</dbReference>
<sequence length="1580" mass="171215">MRRWGACFVACCFARQGPGVLRNGTAARERAGPPAPENILGTQEIMAGDTHWNGLEIAIIGMACRFPGACNAEAYWRNLRDGVESITFLQESELEPSVMEDPALRKSPQYVRAAAPIEGADLFDAAFFGITPKEAEVMDPQQRVFLECAWAALEDAGYDPERYREHIGVYAGARTNTYVFNLFSNPAALGMLGAFEVGLGNDLAFLSTRVAHRLNLKGPAYSLHTACSTSLVAVHLAAQALLAGECRMALAGGVALQSPQRTGYLYQFGGVASPDGRCRTFDAQAQGTLFGNGAGLVVLKRLEDALEDGDTIHAVIRGSAINNDGAQKASFNAPSVQGQSRVIRNALLTAEVDARSITYVEAHGTGTQLGDPIEVRALTRAFRTSTQDTGFCALGSVKPNIGHLDAASGIASLIKTVLALKHQQLPPTLHFQEPNPQIDFATSPFFVNATLRDWAPGPSPRRAGVSAFGIGGTNAHVILEEAPAVAPTADARPWYVLPLSAKTSTALDTATEALASHLEQHPEQALKDVAYTLQVGRQAFQHRRIAVVKDREHAIRVLRGEEPERLVTLKQEARGRPVAFLFPGGGTHHLGMGAGLYRTEPVFREAADEVASVLRPHLGVDLRTVLYQEPLQEVPGLSRNALALPAIFLTEYALARLWMSCGVEPEQMLGHSLGEYAAACIAGVLSVEDAAALVALRGQLMDELPAGSMLSISLPEAEVVPLLGQELDLAAVNAPSQCVVSGPLAEVKRLMAELTARGVEHRQLHVEAAAHSRMLERILPRFHERVSRLTLRPPERPYISSRTGQPVTGDEVTRPQYWVDHLRHSVRFRDGMQVLLEDSTRVLLEVGPAQSLTAVARLQGEPAGARTIVSSARHPKDDQPDEAVFLNALGRLWLAGVEVDWSGVHGTETVRRIPLPTYPFEGQRYWVAPLDRSAALLASQAAGASKLTDIADWFHLPSWRRTPPATLAPSALAQPRCWVVFTDGGPLASRLVSRLEEAGQYVVTVHAGAAFSRDDERRFTVAPSAPGDYAALLSALEDLTPRPEVFVHLWSLTPQGERESILTRFQAAQALGYYSVVHLGQALAGLKDARPLRVEVISNHLFDPDGRAEALPEKAPLLGPCQVLSQQHVHITARGVDVILPGAEGVAALAEQLVAELATEARDVRVALRGSRRWVQELSPVRLTETAAPARPLRERGVYLITGGLGRVGLLLASHLARTKQARLALVGRTPLPPRRLWDDWVSTQGEDDDASLLIRRVRELESHGAEVLVLSADVSKPHWMQEVLAEVDQLFGALHGVLHCADLPLAPPERTPPSATNPDAEARFRAKVRGTYVLEDVLRDRALDFVMLFSASAAVLSPFGDTPSTAANLFVDAFAAHRSRSAGTPWMSVAWDPWPRAAGASDARAPGLEPYAMTENEATEAFQRVVTGGLDGPVVVATGDVSRRLTAWLQRAVALPKVARKVRTGDEELPANELERVIAALWQEVLGVEQVARHDHFFELGGHSLLATQVVGRLRSRLQLDLSLALLFTSPTVAGLAKAIADLQARQQESLYRELLDRVTRVSEQELAEELRRRGVKAA</sequence>
<dbReference type="GO" id="GO:0006633">
    <property type="term" value="P:fatty acid biosynthetic process"/>
    <property type="evidence" value="ECO:0007669"/>
    <property type="project" value="InterPro"/>
</dbReference>